<dbReference type="AlphaFoldDB" id="A0A1G6H5A3"/>
<dbReference type="EMBL" id="FMYP01000006">
    <property type="protein sequence ID" value="SDB88646.1"/>
    <property type="molecule type" value="Genomic_DNA"/>
</dbReference>
<reference evidence="3 4" key="1">
    <citation type="submission" date="2016-09" db="EMBL/GenBank/DDBJ databases">
        <authorList>
            <person name="Capua I."/>
            <person name="De Benedictis P."/>
            <person name="Joannis T."/>
            <person name="Lombin L.H."/>
            <person name="Cattoli G."/>
        </authorList>
    </citation>
    <scope>NUCLEOTIDE SEQUENCE [LARGE SCALE GENOMIC DNA]</scope>
    <source>
        <strain evidence="3 4">A7P-90m</strain>
    </source>
</reference>
<dbReference type="Pfam" id="PF13181">
    <property type="entry name" value="TPR_8"/>
    <property type="match status" value="1"/>
</dbReference>
<organism evidence="3 4">
    <name type="scientific">Williamwhitmania taraxaci</name>
    <dbReference type="NCBI Taxonomy" id="1640674"/>
    <lineage>
        <taxon>Bacteria</taxon>
        <taxon>Pseudomonadati</taxon>
        <taxon>Bacteroidota</taxon>
        <taxon>Bacteroidia</taxon>
        <taxon>Bacteroidales</taxon>
        <taxon>Williamwhitmaniaceae</taxon>
        <taxon>Williamwhitmania</taxon>
    </lineage>
</organism>
<keyword evidence="4" id="KW-1185">Reference proteome</keyword>
<protein>
    <submittedName>
        <fullName evidence="3">Tetratricopeptide repeat-containing protein</fullName>
    </submittedName>
</protein>
<dbReference type="Pfam" id="PF13432">
    <property type="entry name" value="TPR_16"/>
    <property type="match status" value="1"/>
</dbReference>
<feature type="repeat" description="TPR" evidence="2">
    <location>
        <begin position="58"/>
        <end position="91"/>
    </location>
</feature>
<dbReference type="Proteomes" id="UP000199452">
    <property type="component" value="Unassembled WGS sequence"/>
</dbReference>
<evidence type="ECO:0000256" key="2">
    <source>
        <dbReference type="PROSITE-ProRule" id="PRU00339"/>
    </source>
</evidence>
<dbReference type="PANTHER" id="PTHR45188:SF2">
    <property type="entry name" value="DNAJ HOMOLOG SUBFAMILY C MEMBER 7"/>
    <property type="match status" value="1"/>
</dbReference>
<dbReference type="SUPFAM" id="SSF81901">
    <property type="entry name" value="HCP-like"/>
    <property type="match status" value="1"/>
</dbReference>
<name>A0A1G6H5A3_9BACT</name>
<feature type="repeat" description="TPR" evidence="2">
    <location>
        <begin position="325"/>
        <end position="358"/>
    </location>
</feature>
<dbReference type="PANTHER" id="PTHR45188">
    <property type="entry name" value="DNAJ PROTEIN P58IPK HOMOLOG"/>
    <property type="match status" value="1"/>
</dbReference>
<dbReference type="Gene3D" id="1.25.40.10">
    <property type="entry name" value="Tetratricopeptide repeat domain"/>
    <property type="match status" value="2"/>
</dbReference>
<dbReference type="InterPro" id="IPR019734">
    <property type="entry name" value="TPR_rpt"/>
</dbReference>
<keyword evidence="1" id="KW-0677">Repeat</keyword>
<dbReference type="SUPFAM" id="SSF48452">
    <property type="entry name" value="TPR-like"/>
    <property type="match status" value="1"/>
</dbReference>
<dbReference type="SMART" id="SM00028">
    <property type="entry name" value="TPR"/>
    <property type="match status" value="5"/>
</dbReference>
<proteinExistence type="predicted"/>
<sequence length="402" mass="45620">MFRFFLAFFASLLVVGSGYSQPVYLESYFQALNSVNEKRFGEALEFLNQSKASGLPELDSYLFLGNLYLEKGSLDEAEANFRLADAQKPGIGSYGLAKVCALTQRDSIACIWLLRSLNSSYKLPQNIYLRDNALTRLESSLYWKNLWNGDYYSKNEQFEADLDYLVSKENYGEALDLLNEKGAKHRLPHRQQAILARIYYLQQSYSASVENYSQAIKRSSRNSDYLSGRAKAYLMVGKFGKALDDIQQALDIDHLNLEFYFIKAKANAGIGNADQSRSDFNLFLKAYGDHPDAIFEYVELLQQGGFNMEALRQINRCILLKPDVAKYYLSRATIYMKTNSYKYAVDDYAMVLDLDPPKASIYLQKGYARSAMGDEQGACIDYKKAASMGNLDAQSMVARNCR</sequence>
<evidence type="ECO:0000313" key="4">
    <source>
        <dbReference type="Proteomes" id="UP000199452"/>
    </source>
</evidence>
<gene>
    <name evidence="3" type="ORF">SAMN05216323_100652</name>
</gene>
<accession>A0A1G6H5A3</accession>
<evidence type="ECO:0000313" key="3">
    <source>
        <dbReference type="EMBL" id="SDB88646.1"/>
    </source>
</evidence>
<keyword evidence="2" id="KW-0802">TPR repeat</keyword>
<dbReference type="PROSITE" id="PS50005">
    <property type="entry name" value="TPR"/>
    <property type="match status" value="2"/>
</dbReference>
<dbReference type="InterPro" id="IPR011990">
    <property type="entry name" value="TPR-like_helical_dom_sf"/>
</dbReference>
<evidence type="ECO:0000256" key="1">
    <source>
        <dbReference type="ARBA" id="ARBA00022737"/>
    </source>
</evidence>
<dbReference type="RefSeq" id="WP_170829980.1">
    <property type="nucleotide sequence ID" value="NZ_FMYP01000006.1"/>
</dbReference>
<dbReference type="STRING" id="1640674.SAMN05216323_100652"/>